<dbReference type="EMBL" id="UINC01129105">
    <property type="protein sequence ID" value="SVD09276.1"/>
    <property type="molecule type" value="Genomic_DNA"/>
</dbReference>
<dbReference type="SUPFAM" id="SSF51735">
    <property type="entry name" value="NAD(P)-binding Rossmann-fold domains"/>
    <property type="match status" value="1"/>
</dbReference>
<dbReference type="InterPro" id="IPR036291">
    <property type="entry name" value="NAD(P)-bd_dom_sf"/>
</dbReference>
<protein>
    <recommendedName>
        <fullName evidence="2">Polysaccharide biosynthesis protein CapD-like domain-containing protein</fullName>
    </recommendedName>
</protein>
<reference evidence="1" key="1">
    <citation type="submission" date="2018-05" db="EMBL/GenBank/DDBJ databases">
        <authorList>
            <person name="Lanie J.A."/>
            <person name="Ng W.-L."/>
            <person name="Kazmierczak K.M."/>
            <person name="Andrzejewski T.M."/>
            <person name="Davidsen T.M."/>
            <person name="Wayne K.J."/>
            <person name="Tettelin H."/>
            <person name="Glass J.I."/>
            <person name="Rusch D."/>
            <person name="Podicherti R."/>
            <person name="Tsui H.-C.T."/>
            <person name="Winkler M.E."/>
        </authorList>
    </citation>
    <scope>NUCLEOTIDE SEQUENCE</scope>
</reference>
<evidence type="ECO:0000313" key="1">
    <source>
        <dbReference type="EMBL" id="SVD09276.1"/>
    </source>
</evidence>
<name>A0A382SHD6_9ZZZZ</name>
<dbReference type="AlphaFoldDB" id="A0A382SHD6"/>
<sequence>MFDGKTILITGGTGSLGRALTKKLLDLNA</sequence>
<organism evidence="1">
    <name type="scientific">marine metagenome</name>
    <dbReference type="NCBI Taxonomy" id="408172"/>
    <lineage>
        <taxon>unclassified sequences</taxon>
        <taxon>metagenomes</taxon>
        <taxon>ecological metagenomes</taxon>
    </lineage>
</organism>
<feature type="non-terminal residue" evidence="1">
    <location>
        <position position="29"/>
    </location>
</feature>
<evidence type="ECO:0008006" key="2">
    <source>
        <dbReference type="Google" id="ProtNLM"/>
    </source>
</evidence>
<accession>A0A382SHD6</accession>
<proteinExistence type="predicted"/>
<gene>
    <name evidence="1" type="ORF">METZ01_LOCUS362130</name>
</gene>
<dbReference type="Gene3D" id="3.40.50.720">
    <property type="entry name" value="NAD(P)-binding Rossmann-like Domain"/>
    <property type="match status" value="1"/>
</dbReference>